<evidence type="ECO:0000313" key="3">
    <source>
        <dbReference type="Proteomes" id="UP000287224"/>
    </source>
</evidence>
<evidence type="ECO:0000259" key="1">
    <source>
        <dbReference type="Pfam" id="PF13360"/>
    </source>
</evidence>
<dbReference type="Gene3D" id="2.130.10.10">
    <property type="entry name" value="YVTN repeat-like/Quinoprotein amine dehydrogenase"/>
    <property type="match status" value="1"/>
</dbReference>
<feature type="domain" description="Pyrrolo-quinoline quinone repeat" evidence="1">
    <location>
        <begin position="122"/>
        <end position="255"/>
    </location>
</feature>
<dbReference type="AlphaFoldDB" id="A0A401ZGD1"/>
<dbReference type="PANTHER" id="PTHR34512:SF30">
    <property type="entry name" value="OUTER MEMBRANE PROTEIN ASSEMBLY FACTOR BAMB"/>
    <property type="match status" value="1"/>
</dbReference>
<dbReference type="Proteomes" id="UP000287224">
    <property type="component" value="Unassembled WGS sequence"/>
</dbReference>
<dbReference type="Pfam" id="PF13360">
    <property type="entry name" value="PQQ_2"/>
    <property type="match status" value="1"/>
</dbReference>
<dbReference type="InterPro" id="IPR015943">
    <property type="entry name" value="WD40/YVTN_repeat-like_dom_sf"/>
</dbReference>
<dbReference type="InterPro" id="IPR018391">
    <property type="entry name" value="PQQ_b-propeller_rpt"/>
</dbReference>
<dbReference type="InterPro" id="IPR011047">
    <property type="entry name" value="Quinoprotein_ADH-like_sf"/>
</dbReference>
<gene>
    <name evidence="2" type="ORF">KDAU_32350</name>
</gene>
<sequence>MFWECMFLCLTSAGCILLFFGWRGYRGKLSRGKPGTYGSALSGGKPGTYMGVLCLLAVLVAGCDRGGDSTQATHTGSTPVTTKTADALPSTSHTWNDWFAYHHDATHAGYLPSVPDPQHLAQAWKTKLDGAVYAEPLVVKNHVIVATENDTIYSLDPQTGKVGWQTNVGTPVQRSTLPCGNIDPLGITGTPVYDPDSGLIFAVAEISGPQHILVGINADSGKVQMRRVVDVGGMDPTVYQQRAALAVANGQVYIAYGGLAGDCGQYIGTLVAARTNGQGGLIFYRVPTTREGGIWTSPGPTIDKDGNVFVSVGNGEQTSGDWDHSDSVLRLSPQLKLMDAFAPQDWQDENSHDTDLGSMGPLLLPNNQLFISGKSGKGYILHANALGGVGGQISETRICDGQAMGGGATVGSQILVPCNDGVRRVTVSPDGHLSVDWHISDMKLSPIVGGHTVYGLDTGGTLYAADLTSGKVRTSISLSEEVPHFTTPTLSGRTLFIGTMNGVAAVSLS</sequence>
<dbReference type="EMBL" id="BIFQ01000001">
    <property type="protein sequence ID" value="GCE05906.1"/>
    <property type="molecule type" value="Genomic_DNA"/>
</dbReference>
<reference evidence="3" key="1">
    <citation type="submission" date="2018-12" db="EMBL/GenBank/DDBJ databases">
        <title>Tengunoibacter tsumagoiensis gen. nov., sp. nov., Dictyobacter kobayashii sp. nov., D. alpinus sp. nov., and D. joshuensis sp. nov. and description of Dictyobacteraceae fam. nov. within the order Ktedonobacterales isolated from Tengu-no-mugimeshi.</title>
        <authorList>
            <person name="Wang C.M."/>
            <person name="Zheng Y."/>
            <person name="Sakai Y."/>
            <person name="Toyoda A."/>
            <person name="Minakuchi Y."/>
            <person name="Abe K."/>
            <person name="Yokota A."/>
            <person name="Yabe S."/>
        </authorList>
    </citation>
    <scope>NUCLEOTIDE SEQUENCE [LARGE SCALE GENOMIC DNA]</scope>
    <source>
        <strain evidence="3">S-27</strain>
    </source>
</reference>
<dbReference type="OrthoDB" id="9763050at2"/>
<dbReference type="RefSeq" id="WP_126596911.1">
    <property type="nucleotide sequence ID" value="NZ_BIFQ01000001.1"/>
</dbReference>
<dbReference type="PANTHER" id="PTHR34512">
    <property type="entry name" value="CELL SURFACE PROTEIN"/>
    <property type="match status" value="1"/>
</dbReference>
<evidence type="ECO:0000313" key="2">
    <source>
        <dbReference type="EMBL" id="GCE05906.1"/>
    </source>
</evidence>
<comment type="caution">
    <text evidence="2">The sequence shown here is derived from an EMBL/GenBank/DDBJ whole genome shotgun (WGS) entry which is preliminary data.</text>
</comment>
<accession>A0A401ZGD1</accession>
<name>A0A401ZGD1_9CHLR</name>
<dbReference type="SUPFAM" id="SSF50998">
    <property type="entry name" value="Quinoprotein alcohol dehydrogenase-like"/>
    <property type="match status" value="1"/>
</dbReference>
<protein>
    <recommendedName>
        <fullName evidence="1">Pyrrolo-quinoline quinone repeat domain-containing protein</fullName>
    </recommendedName>
</protein>
<keyword evidence="3" id="KW-1185">Reference proteome</keyword>
<proteinExistence type="predicted"/>
<dbReference type="SMART" id="SM00564">
    <property type="entry name" value="PQQ"/>
    <property type="match status" value="2"/>
</dbReference>
<organism evidence="2 3">
    <name type="scientific">Dictyobacter aurantiacus</name>
    <dbReference type="NCBI Taxonomy" id="1936993"/>
    <lineage>
        <taxon>Bacteria</taxon>
        <taxon>Bacillati</taxon>
        <taxon>Chloroflexota</taxon>
        <taxon>Ktedonobacteria</taxon>
        <taxon>Ktedonobacterales</taxon>
        <taxon>Dictyobacteraceae</taxon>
        <taxon>Dictyobacter</taxon>
    </lineage>
</organism>
<dbReference type="Gene3D" id="2.40.10.480">
    <property type="match status" value="1"/>
</dbReference>
<dbReference type="InterPro" id="IPR002372">
    <property type="entry name" value="PQQ_rpt_dom"/>
</dbReference>